<dbReference type="PANTHER" id="PTHR42793:SF4">
    <property type="entry name" value="BLL6376 PROTEIN"/>
    <property type="match status" value="1"/>
</dbReference>
<dbReference type="InterPro" id="IPR003781">
    <property type="entry name" value="CoA-bd"/>
</dbReference>
<dbReference type="Gene3D" id="3.40.50.720">
    <property type="entry name" value="NAD(P)-binding Rossmann-like Domain"/>
    <property type="match status" value="1"/>
</dbReference>
<dbReference type="InterPro" id="IPR032875">
    <property type="entry name" value="Succ_CoA_lig_flav_dom"/>
</dbReference>
<dbReference type="SUPFAM" id="SSF52210">
    <property type="entry name" value="Succinyl-CoA synthetase domains"/>
    <property type="match status" value="2"/>
</dbReference>
<dbReference type="Gene3D" id="3.30.1490.20">
    <property type="entry name" value="ATP-grasp fold, A domain"/>
    <property type="match status" value="1"/>
</dbReference>
<dbReference type="SUPFAM" id="SSF51735">
    <property type="entry name" value="NAD(P)-binding Rossmann-fold domains"/>
    <property type="match status" value="1"/>
</dbReference>
<evidence type="ECO:0000259" key="3">
    <source>
        <dbReference type="PROSITE" id="PS50975"/>
    </source>
</evidence>
<evidence type="ECO:0000256" key="1">
    <source>
        <dbReference type="ARBA" id="ARBA00022532"/>
    </source>
</evidence>
<dbReference type="Proteomes" id="UP000034491">
    <property type="component" value="Unassembled WGS sequence"/>
</dbReference>
<dbReference type="GO" id="GO:0005524">
    <property type="term" value="F:ATP binding"/>
    <property type="evidence" value="ECO:0007669"/>
    <property type="project" value="UniProtKB-UniRule"/>
</dbReference>
<dbReference type="AlphaFoldDB" id="A0A0M2R521"/>
<dbReference type="InterPro" id="IPR036291">
    <property type="entry name" value="NAD(P)-bd_dom_sf"/>
</dbReference>
<dbReference type="Gene3D" id="3.40.50.261">
    <property type="entry name" value="Succinyl-CoA synthetase domains"/>
    <property type="match status" value="2"/>
</dbReference>
<dbReference type="PROSITE" id="PS50975">
    <property type="entry name" value="ATP_GRASP"/>
    <property type="match status" value="1"/>
</dbReference>
<dbReference type="EMBL" id="LANI01000017">
    <property type="protein sequence ID" value="KKJ76756.1"/>
    <property type="molecule type" value="Genomic_DNA"/>
</dbReference>
<keyword evidence="5" id="KW-1185">Reference proteome</keyword>
<keyword evidence="2" id="KW-0067">ATP-binding</keyword>
<evidence type="ECO:0000313" key="5">
    <source>
        <dbReference type="Proteomes" id="UP000034491"/>
    </source>
</evidence>
<dbReference type="SUPFAM" id="SSF56059">
    <property type="entry name" value="Glutathione synthetase ATP-binding domain-like"/>
    <property type="match status" value="1"/>
</dbReference>
<reference evidence="4 5" key="1">
    <citation type="submission" date="2015-03" db="EMBL/GenBank/DDBJ databases">
        <title>Genome sequence of Kiloniella sp. P1-1, isolated from the gut microflora of Pacific white shrimp, Penaeus vannamei.</title>
        <authorList>
            <person name="Shao Z."/>
            <person name="Wang L."/>
            <person name="Li X."/>
        </authorList>
    </citation>
    <scope>NUCLEOTIDE SEQUENCE [LARGE SCALE GENOMIC DNA]</scope>
    <source>
        <strain evidence="4 5">P1-1</strain>
    </source>
</reference>
<dbReference type="GO" id="GO:0046872">
    <property type="term" value="F:metal ion binding"/>
    <property type="evidence" value="ECO:0007669"/>
    <property type="project" value="InterPro"/>
</dbReference>
<proteinExistence type="predicted"/>
<accession>A0A0M2R521</accession>
<keyword evidence="1" id="KW-0816">Tricarboxylic acid cycle</keyword>
<dbReference type="InterPro" id="IPR011761">
    <property type="entry name" value="ATP-grasp"/>
</dbReference>
<dbReference type="FunFam" id="3.40.50.261:FF:000021">
    <property type="entry name" value="Acetyl-CoA synthetase, putative"/>
    <property type="match status" value="1"/>
</dbReference>
<dbReference type="PANTHER" id="PTHR42793">
    <property type="entry name" value="COA BINDING DOMAIN CONTAINING PROTEIN"/>
    <property type="match status" value="1"/>
</dbReference>
<dbReference type="Gene3D" id="3.30.470.20">
    <property type="entry name" value="ATP-grasp fold, B domain"/>
    <property type="match status" value="1"/>
</dbReference>
<evidence type="ECO:0000313" key="4">
    <source>
        <dbReference type="EMBL" id="KKJ76756.1"/>
    </source>
</evidence>
<dbReference type="SMART" id="SM00881">
    <property type="entry name" value="CoA_binding"/>
    <property type="match status" value="1"/>
</dbReference>
<dbReference type="OrthoDB" id="9807426at2"/>
<dbReference type="Pfam" id="PF13607">
    <property type="entry name" value="Succ_CoA_lig"/>
    <property type="match status" value="1"/>
</dbReference>
<keyword evidence="2" id="KW-0547">Nucleotide-binding</keyword>
<dbReference type="InterPro" id="IPR016102">
    <property type="entry name" value="Succinyl-CoA_synth-like"/>
</dbReference>
<dbReference type="InterPro" id="IPR013815">
    <property type="entry name" value="ATP_grasp_subdomain_1"/>
</dbReference>
<evidence type="ECO:0000256" key="2">
    <source>
        <dbReference type="PROSITE-ProRule" id="PRU00409"/>
    </source>
</evidence>
<dbReference type="RefSeq" id="WP_046507190.1">
    <property type="nucleotide sequence ID" value="NZ_LANI01000017.1"/>
</dbReference>
<dbReference type="Pfam" id="PF13549">
    <property type="entry name" value="ATP-grasp_5"/>
    <property type="match status" value="1"/>
</dbReference>
<comment type="caution">
    <text evidence="4">The sequence shown here is derived from an EMBL/GenBank/DDBJ whole genome shotgun (WGS) entry which is preliminary data.</text>
</comment>
<sequence length="692" mass="74151">MVSHDNIKRLLNPKTLAVIGGREASEVIRQSRKMGFKGTIWAVNPKREELEGIKCFRSIADLPEAPDAAFVAVPRAPAVEVIGDLNRMGAGGAVCYTSGFSETSDGQAYHHTLLDKAGDLPVVGPNCYGLLNYLDGAALWPDHHGGVHVDKGVAIIAQSGNIGISLTMQERSLPLAYMISVGNQALLSISDYIDALCEDDRITAIGLHLEGVENISEFCRAVNKARSKGIPIVALKSGGSDIGAEIALSHTSTLAGSDELYSALFQRIGIARVRTLSEMTETLKLLHVAGPLSGNNISSLSCSGGDAALIADFGSQLGLGFNPIPDVQASQLRKQLGDKVSISNPFDYHTYIWGDIEEKTDCFTRVMQGGYDISLLVLDYPKSDLSEAHEWDIALDAMIAAQRNSGYQAAVLATLPENLPEKARSTLIRNNVVPLQGVEDGLKAISSAAWINAKWKELANHKVSSTVEKFSKIENEIVLLDEARAKSILGKQGIPIPRSKTVSISEAGLTAEQIGFPVVVKAVSAELAHKTEAGGVALNLQDAEEVISAAERMAHLSDKVLVESMITDVVAEVIIGVTRDPQFGLSLVVGSGGIWVELLQDSIPLLLPISRDDVLSALKKLKLYRVLEGYRGQPAGDIDALIDVILSVADFALHNQKTLAEMDLNPVMVLPKGKGVVIADAMIRMAKEERVN</sequence>
<organism evidence="4 5">
    <name type="scientific">Kiloniella litopenaei</name>
    <dbReference type="NCBI Taxonomy" id="1549748"/>
    <lineage>
        <taxon>Bacteria</taxon>
        <taxon>Pseudomonadati</taxon>
        <taxon>Pseudomonadota</taxon>
        <taxon>Alphaproteobacteria</taxon>
        <taxon>Rhodospirillales</taxon>
        <taxon>Kiloniellaceae</taxon>
        <taxon>Kiloniella</taxon>
    </lineage>
</organism>
<protein>
    <submittedName>
        <fullName evidence="4">Acyl-CoA synthetase</fullName>
    </submittedName>
</protein>
<dbReference type="GO" id="GO:0006099">
    <property type="term" value="P:tricarboxylic acid cycle"/>
    <property type="evidence" value="ECO:0007669"/>
    <property type="project" value="UniProtKB-KW"/>
</dbReference>
<dbReference type="Pfam" id="PF13380">
    <property type="entry name" value="CoA_binding_2"/>
    <property type="match status" value="1"/>
</dbReference>
<dbReference type="STRING" id="1549748.WH95_11550"/>
<name>A0A0M2R521_9PROT</name>
<feature type="domain" description="ATP-grasp" evidence="3">
    <location>
        <begin position="486"/>
        <end position="687"/>
    </location>
</feature>
<gene>
    <name evidence="4" type="ORF">WH95_11550</name>
</gene>
<dbReference type="PATRIC" id="fig|1549748.8.peg.480"/>